<protein>
    <submittedName>
        <fullName evidence="2">Zinc/manganese transport system substrate-binding protein</fullName>
    </submittedName>
</protein>
<dbReference type="AlphaFoldDB" id="A0A450WQB0"/>
<organism evidence="2">
    <name type="scientific">Candidatus Kentrum sp. LFY</name>
    <dbReference type="NCBI Taxonomy" id="2126342"/>
    <lineage>
        <taxon>Bacteria</taxon>
        <taxon>Pseudomonadati</taxon>
        <taxon>Pseudomonadota</taxon>
        <taxon>Gammaproteobacteria</taxon>
        <taxon>Candidatus Kentrum</taxon>
    </lineage>
</organism>
<dbReference type="PANTHER" id="PTHR42953:SF2">
    <property type="entry name" value="ADHESION PROTEIN"/>
    <property type="match status" value="1"/>
</dbReference>
<feature type="signal peptide" evidence="1">
    <location>
        <begin position="1"/>
        <end position="28"/>
    </location>
</feature>
<feature type="chain" id="PRO_5019048423" evidence="1">
    <location>
        <begin position="29"/>
        <end position="299"/>
    </location>
</feature>
<accession>A0A450WQB0</accession>
<gene>
    <name evidence="2" type="ORF">BECKLFY1418C_GA0070996_105522</name>
</gene>
<dbReference type="Gene3D" id="3.40.50.1980">
    <property type="entry name" value="Nitrogenase molybdenum iron protein domain"/>
    <property type="match status" value="2"/>
</dbReference>
<reference evidence="2" key="1">
    <citation type="submission" date="2019-02" db="EMBL/GenBank/DDBJ databases">
        <authorList>
            <person name="Gruber-Vodicka R. H."/>
            <person name="Seah K. B. B."/>
        </authorList>
    </citation>
    <scope>NUCLEOTIDE SEQUENCE</scope>
    <source>
        <strain evidence="2">BECK_BY7</strain>
    </source>
</reference>
<dbReference type="InterPro" id="IPR050492">
    <property type="entry name" value="Bact_metal-bind_prot9"/>
</dbReference>
<sequence>MIEPYPMKKPRHIALFFLLCFSALPAKALEIFACEPEWGALARALGGEQVKVYTATTNRQDPHYIQARPSLIARARRADLLVCTGAELEVGWLPLLLQKSGNARIQIGKPGYFMASEFVTLLEKPAVLDRSQGDVHADGNPHIHLDPVRLQQVAVRLGERLREIDPAHAAHYRALQEEFLRAWREKITQWEEKAGPLRGKSVVVHHQGWVYLRAWAGIGQAGALEPIPGIPPTSAHLSRLLAHLRETPAHRIVYANHQDTRPVEWLSQKTGIPAAGLDFGPGPGESLMDWFDGLLDRLL</sequence>
<evidence type="ECO:0000313" key="2">
    <source>
        <dbReference type="EMBL" id="VFK19243.1"/>
    </source>
</evidence>
<name>A0A450WQB0_9GAMM</name>
<dbReference type="GO" id="GO:0030001">
    <property type="term" value="P:metal ion transport"/>
    <property type="evidence" value="ECO:0007669"/>
    <property type="project" value="InterPro"/>
</dbReference>
<dbReference type="GO" id="GO:0046872">
    <property type="term" value="F:metal ion binding"/>
    <property type="evidence" value="ECO:0007669"/>
    <property type="project" value="InterPro"/>
</dbReference>
<dbReference type="EMBL" id="CAADFN010000055">
    <property type="protein sequence ID" value="VFK19243.1"/>
    <property type="molecule type" value="Genomic_DNA"/>
</dbReference>
<dbReference type="PANTHER" id="PTHR42953">
    <property type="entry name" value="HIGH-AFFINITY ZINC UPTAKE SYSTEM PROTEIN ZNUA-RELATED"/>
    <property type="match status" value="1"/>
</dbReference>
<dbReference type="InterPro" id="IPR006127">
    <property type="entry name" value="ZnuA-like"/>
</dbReference>
<dbReference type="SUPFAM" id="SSF53807">
    <property type="entry name" value="Helical backbone' metal receptor"/>
    <property type="match status" value="1"/>
</dbReference>
<keyword evidence="1" id="KW-0732">Signal</keyword>
<proteinExistence type="predicted"/>
<evidence type="ECO:0000256" key="1">
    <source>
        <dbReference type="SAM" id="SignalP"/>
    </source>
</evidence>
<dbReference type="Pfam" id="PF01297">
    <property type="entry name" value="ZnuA"/>
    <property type="match status" value="1"/>
</dbReference>